<sequence length="208" mass="22352">MLCVLFKDNKRVSLLCKELEYKMKKLFNLLIAFTLLSISSVAFASGPKAAETKNAAATLPNGASSLAETYGLWTINCGIQEGKKVCFMHRQEVNDQGRVVVAMNVILNADGVVSGNLTVPFGILVSKPVRLQVDEGKAAIETGIRTCVPAGCVVPIVFDKNHVAALRSGKHLKLAMTIAAPGEPPLNDLFVQLNGFSNALNRLTTLQK</sequence>
<feature type="signal peptide" evidence="1">
    <location>
        <begin position="1"/>
        <end position="44"/>
    </location>
</feature>
<dbReference type="InterPro" id="IPR038696">
    <property type="entry name" value="IalB_sf"/>
</dbReference>
<name>A0A3S5C635_BARVI</name>
<organism evidence="2 3">
    <name type="scientific">Bartonella vinsonii</name>
    <name type="common">Rochalimaea vinsonii</name>
    <dbReference type="NCBI Taxonomy" id="33047"/>
    <lineage>
        <taxon>Bacteria</taxon>
        <taxon>Pseudomonadati</taxon>
        <taxon>Pseudomonadota</taxon>
        <taxon>Alphaproteobacteria</taxon>
        <taxon>Hyphomicrobiales</taxon>
        <taxon>Bartonellaceae</taxon>
        <taxon>Bartonella</taxon>
    </lineage>
</organism>
<accession>A0A3S5C635</accession>
<dbReference type="Pfam" id="PF06776">
    <property type="entry name" value="IalB"/>
    <property type="match status" value="1"/>
</dbReference>
<dbReference type="InterPro" id="IPR010642">
    <property type="entry name" value="Invasion_prot_B"/>
</dbReference>
<dbReference type="Gene3D" id="2.60.40.1880">
    <property type="entry name" value="Invasion associated locus B (IalB) protein"/>
    <property type="match status" value="1"/>
</dbReference>
<reference evidence="2 3" key="1">
    <citation type="submission" date="2018-12" db="EMBL/GenBank/DDBJ databases">
        <authorList>
            <consortium name="Pathogen Informatics"/>
        </authorList>
    </citation>
    <scope>NUCLEOTIDE SEQUENCE [LARGE SCALE GENOMIC DNA]</scope>
    <source>
        <strain evidence="2 3">NCTC12905</strain>
    </source>
</reference>
<gene>
    <name evidence="2" type="ORF">NCTC12905_00403</name>
</gene>
<evidence type="ECO:0000313" key="3">
    <source>
        <dbReference type="Proteomes" id="UP000274201"/>
    </source>
</evidence>
<dbReference type="AlphaFoldDB" id="A0A3S5C635"/>
<feature type="chain" id="PRO_5018528377" evidence="1">
    <location>
        <begin position="45"/>
        <end position="208"/>
    </location>
</feature>
<protein>
    <submittedName>
        <fullName evidence="2">Invasion protein B, involved in pathogenesis</fullName>
    </submittedName>
</protein>
<dbReference type="STRING" id="1094497.BVwin_01460"/>
<proteinExistence type="predicted"/>
<evidence type="ECO:0000256" key="1">
    <source>
        <dbReference type="SAM" id="SignalP"/>
    </source>
</evidence>
<dbReference type="Proteomes" id="UP000274201">
    <property type="component" value="Chromosome"/>
</dbReference>
<keyword evidence="1" id="KW-0732">Signal</keyword>
<evidence type="ECO:0000313" key="2">
    <source>
        <dbReference type="EMBL" id="VEJ44761.1"/>
    </source>
</evidence>
<dbReference type="EMBL" id="LR134529">
    <property type="protein sequence ID" value="VEJ44761.1"/>
    <property type="molecule type" value="Genomic_DNA"/>
</dbReference>